<protein>
    <submittedName>
        <fullName evidence="2">Stress response protein NST1</fullName>
    </submittedName>
</protein>
<feature type="coiled-coil region" evidence="1">
    <location>
        <begin position="95"/>
        <end position="122"/>
    </location>
</feature>
<dbReference type="EMBL" id="GBXI01015161">
    <property type="protein sequence ID" value="JAC99130.1"/>
    <property type="molecule type" value="Transcribed_RNA"/>
</dbReference>
<reference evidence="2" key="1">
    <citation type="submission" date="2014-11" db="EMBL/GenBank/DDBJ databases">
        <authorList>
            <person name="Geib S."/>
        </authorList>
    </citation>
    <scope>NUCLEOTIDE SEQUENCE</scope>
</reference>
<evidence type="ECO:0000256" key="1">
    <source>
        <dbReference type="SAM" id="Coils"/>
    </source>
</evidence>
<dbReference type="GeneID" id="105215422"/>
<gene>
    <name evidence="2" type="primary">NST1_0</name>
    <name evidence="2" type="ORF">g.57625</name>
</gene>
<evidence type="ECO:0000313" key="2">
    <source>
        <dbReference type="EMBL" id="JAC99130.1"/>
    </source>
</evidence>
<keyword evidence="1" id="KW-0175">Coiled coil</keyword>
<sequence length="354" mass="41913">MLLNKEYWKQVIQEIEDAAHQKTLKDLIKDYDLSVTLPEDLQQRVKKIMPYEFDEYDRLVYIAESAVETPKSFDVQESTEDEFDHRKVKKKAVFNESTCSEIERMENEFDKFEMKLDTGVERKAKAKKQINWTSGYICKPRRERVKWDTKIYHLERSLAEKTLDEQAECLMDASAERFTEWLNSVSNNRETDISKTQLKSLFSIEGDRRLLASIQTEPKEVKAIAKAVADKWNLPEMAIELKYENYIKDLLKHVPKKVIKVAFGRTVPYEERPWIPMDRDRLITTVFPDELLSGAKLFKGIGHLRSVKTLKDFYQQRPHLKRPKYLEKTGLFRKTKKTTTKQEIPLYELLKLEY</sequence>
<name>A0A0A1WKB8_ZEUCU</name>
<organism evidence="2">
    <name type="scientific">Zeugodacus cucurbitae</name>
    <name type="common">Melon fruit fly</name>
    <name type="synonym">Bactrocera cucurbitae</name>
    <dbReference type="NCBI Taxonomy" id="28588"/>
    <lineage>
        <taxon>Eukaryota</taxon>
        <taxon>Metazoa</taxon>
        <taxon>Ecdysozoa</taxon>
        <taxon>Arthropoda</taxon>
        <taxon>Hexapoda</taxon>
        <taxon>Insecta</taxon>
        <taxon>Pterygota</taxon>
        <taxon>Neoptera</taxon>
        <taxon>Endopterygota</taxon>
        <taxon>Diptera</taxon>
        <taxon>Brachycera</taxon>
        <taxon>Muscomorpha</taxon>
        <taxon>Tephritoidea</taxon>
        <taxon>Tephritidae</taxon>
        <taxon>Zeugodacus</taxon>
        <taxon>Zeugodacus</taxon>
    </lineage>
</organism>
<reference evidence="2" key="2">
    <citation type="journal article" date="2015" name="Gigascience">
        <title>Reconstructing a comprehensive transcriptome assembly of a white-pupal translocated strain of the pest fruit fly Bactrocera cucurbitae.</title>
        <authorList>
            <person name="Sim S.B."/>
            <person name="Calla B."/>
            <person name="Hall B."/>
            <person name="DeRego T."/>
            <person name="Geib S.M."/>
        </authorList>
    </citation>
    <scope>NUCLEOTIDE SEQUENCE</scope>
</reference>
<dbReference type="OrthoDB" id="8881719at2759"/>
<dbReference type="AlphaFoldDB" id="A0A0A1WKB8"/>
<accession>A0A0A1WKB8</accession>
<proteinExistence type="predicted"/>